<comment type="function">
    <text evidence="5">A translational regulator that binds mRNA to regulate translation initiation and/or mRNA stability. Usually binds in the 5'-UTR at or near the Shine-Dalgarno sequence preventing ribosome-binding, thus repressing translation. Its main target seems to be the major flagellin gene, while its function is anatagonized by FliW.</text>
</comment>
<dbReference type="NCBIfam" id="TIGR00202">
    <property type="entry name" value="csrA"/>
    <property type="match status" value="1"/>
</dbReference>
<gene>
    <name evidence="5 6" type="primary">csrA</name>
    <name evidence="6" type="ORF">NCTC13163_00841</name>
</gene>
<dbReference type="AlphaFoldDB" id="A0A377FSE2"/>
<keyword evidence="5" id="KW-1005">Bacterial flagellum biogenesis</keyword>
<evidence type="ECO:0000313" key="7">
    <source>
        <dbReference type="Proteomes" id="UP000254060"/>
    </source>
</evidence>
<organism evidence="6 7">
    <name type="scientific">Exiguobacterium aurantiacum</name>
    <dbReference type="NCBI Taxonomy" id="33987"/>
    <lineage>
        <taxon>Bacteria</taxon>
        <taxon>Bacillati</taxon>
        <taxon>Bacillota</taxon>
        <taxon>Bacilli</taxon>
        <taxon>Bacillales</taxon>
        <taxon>Bacillales Family XII. Incertae Sedis</taxon>
        <taxon>Exiguobacterium</taxon>
    </lineage>
</organism>
<keyword evidence="1 5" id="KW-0963">Cytoplasm</keyword>
<comment type="subcellular location">
    <subcellularLocation>
        <location evidence="5">Cytoplasm</location>
    </subcellularLocation>
</comment>
<dbReference type="Gene3D" id="2.60.40.4380">
    <property type="entry name" value="Translational regulator CsrA"/>
    <property type="match status" value="1"/>
</dbReference>
<name>A0A377FSE2_9BACL</name>
<dbReference type="NCBIfam" id="NF002469">
    <property type="entry name" value="PRK01712.1"/>
    <property type="match status" value="1"/>
</dbReference>
<dbReference type="GO" id="GO:0045947">
    <property type="term" value="P:negative regulation of translational initiation"/>
    <property type="evidence" value="ECO:0007669"/>
    <property type="project" value="UniProtKB-UniRule"/>
</dbReference>
<accession>A0A377FSE2</accession>
<dbReference type="GO" id="GO:1902208">
    <property type="term" value="P:regulation of bacterial-type flagellum assembly"/>
    <property type="evidence" value="ECO:0007669"/>
    <property type="project" value="UniProtKB-UniRule"/>
</dbReference>
<dbReference type="GO" id="GO:0044781">
    <property type="term" value="P:bacterial-type flagellum organization"/>
    <property type="evidence" value="ECO:0007669"/>
    <property type="project" value="UniProtKB-KW"/>
</dbReference>
<dbReference type="Pfam" id="PF02599">
    <property type="entry name" value="CsrA"/>
    <property type="match status" value="1"/>
</dbReference>
<evidence type="ECO:0000256" key="2">
    <source>
        <dbReference type="ARBA" id="ARBA00022491"/>
    </source>
</evidence>
<dbReference type="GO" id="GO:0006109">
    <property type="term" value="P:regulation of carbohydrate metabolic process"/>
    <property type="evidence" value="ECO:0007669"/>
    <property type="project" value="InterPro"/>
</dbReference>
<reference evidence="6 7" key="1">
    <citation type="submission" date="2018-06" db="EMBL/GenBank/DDBJ databases">
        <authorList>
            <consortium name="Pathogen Informatics"/>
            <person name="Doyle S."/>
        </authorList>
    </citation>
    <scope>NUCLEOTIDE SEQUENCE [LARGE SCALE GENOMIC DNA]</scope>
    <source>
        <strain evidence="6 7">NCTC13163</strain>
    </source>
</reference>
<dbReference type="Proteomes" id="UP000254060">
    <property type="component" value="Unassembled WGS sequence"/>
</dbReference>
<keyword evidence="2 5" id="KW-0678">Repressor</keyword>
<dbReference type="FunFam" id="2.60.40.4380:FF:000002">
    <property type="entry name" value="Translational regulator CsrA"/>
    <property type="match status" value="1"/>
</dbReference>
<comment type="similarity">
    <text evidence="5">Belongs to the CsrA/RsmA family.</text>
</comment>
<dbReference type="SUPFAM" id="SSF117130">
    <property type="entry name" value="CsrA-like"/>
    <property type="match status" value="1"/>
</dbReference>
<dbReference type="PANTHER" id="PTHR34984:SF1">
    <property type="entry name" value="CARBON STORAGE REGULATOR"/>
    <property type="match status" value="1"/>
</dbReference>
<dbReference type="PANTHER" id="PTHR34984">
    <property type="entry name" value="CARBON STORAGE REGULATOR"/>
    <property type="match status" value="1"/>
</dbReference>
<dbReference type="InterPro" id="IPR003751">
    <property type="entry name" value="CsrA"/>
</dbReference>
<protein>
    <recommendedName>
        <fullName evidence="5">Translational regulator CsrA</fullName>
    </recommendedName>
</protein>
<evidence type="ECO:0000313" key="6">
    <source>
        <dbReference type="EMBL" id="STO07494.1"/>
    </source>
</evidence>
<dbReference type="InterPro" id="IPR036107">
    <property type="entry name" value="CsrA_sf"/>
</dbReference>
<evidence type="ECO:0000256" key="5">
    <source>
        <dbReference type="HAMAP-Rule" id="MF_00167"/>
    </source>
</evidence>
<dbReference type="GO" id="GO:0006402">
    <property type="term" value="P:mRNA catabolic process"/>
    <property type="evidence" value="ECO:0007669"/>
    <property type="project" value="InterPro"/>
</dbReference>
<dbReference type="STRING" id="1397694.GCA_000702585_01355"/>
<keyword evidence="4 5" id="KW-0694">RNA-binding</keyword>
<dbReference type="EMBL" id="UGGP01000001">
    <property type="protein sequence ID" value="STO07494.1"/>
    <property type="molecule type" value="Genomic_DNA"/>
</dbReference>
<dbReference type="HAMAP" id="MF_00167">
    <property type="entry name" value="CsrA"/>
    <property type="match status" value="1"/>
</dbReference>
<evidence type="ECO:0000256" key="3">
    <source>
        <dbReference type="ARBA" id="ARBA00022845"/>
    </source>
</evidence>
<dbReference type="GO" id="GO:0048027">
    <property type="term" value="F:mRNA 5'-UTR binding"/>
    <property type="evidence" value="ECO:0007669"/>
    <property type="project" value="UniProtKB-UniRule"/>
</dbReference>
<evidence type="ECO:0000256" key="4">
    <source>
        <dbReference type="ARBA" id="ARBA00022884"/>
    </source>
</evidence>
<dbReference type="OrthoDB" id="9809061at2"/>
<dbReference type="RefSeq" id="WP_024370483.1">
    <property type="nucleotide sequence ID" value="NZ_UGGP01000001.1"/>
</dbReference>
<keyword evidence="3 5" id="KW-0810">Translation regulation</keyword>
<sequence length="75" mass="8495">MLVLKRKQGEAIHIGDDVTLTVLAIEGDQVKLGIDAPRHIDIHRHEVYVQMQAENESARDSANLMRQMMQNKSEA</sequence>
<proteinExistence type="inferred from homology"/>
<evidence type="ECO:0000256" key="1">
    <source>
        <dbReference type="ARBA" id="ARBA00022490"/>
    </source>
</evidence>
<dbReference type="GO" id="GO:0005829">
    <property type="term" value="C:cytosol"/>
    <property type="evidence" value="ECO:0007669"/>
    <property type="project" value="TreeGrafter"/>
</dbReference>
<comment type="subunit">
    <text evidence="5">Homodimer; the beta-strands of each monomer intercalate to form a hydrophobic core, while the alpha-helices form wings that extend away from the core.</text>
</comment>